<dbReference type="InterPro" id="IPR036397">
    <property type="entry name" value="RNaseH_sf"/>
</dbReference>
<gene>
    <name evidence="2" type="ORF">GRG538_LOCUS24982</name>
</gene>
<organism evidence="2 3">
    <name type="scientific">Rotaria socialis</name>
    <dbReference type="NCBI Taxonomy" id="392032"/>
    <lineage>
        <taxon>Eukaryota</taxon>
        <taxon>Metazoa</taxon>
        <taxon>Spiralia</taxon>
        <taxon>Gnathifera</taxon>
        <taxon>Rotifera</taxon>
        <taxon>Eurotatoria</taxon>
        <taxon>Bdelloidea</taxon>
        <taxon>Philodinida</taxon>
        <taxon>Philodinidae</taxon>
        <taxon>Rotaria</taxon>
    </lineage>
</organism>
<sequence>MVRSKVAADKKTEIKTLLEIGFSQRQVARDSNVSETCVAHVSEKLKQNLPLSNSIGQGRTKASTQDDDHHQYRSNEWDNVIWSDETHVEVFNRKNRTLVRRLKSENNEPFNSIPRVQSGGGTASVWRCMSGGARGPLVIYTGKMDGSAYIKTIQDALPMFIENTFDAVNDNWISMQDNAPSHTSKYSMK</sequence>
<evidence type="ECO:0000256" key="1">
    <source>
        <dbReference type="SAM" id="MobiDB-lite"/>
    </source>
</evidence>
<protein>
    <submittedName>
        <fullName evidence="2">Uncharacterized protein</fullName>
    </submittedName>
</protein>
<dbReference type="EMBL" id="CAJNYT010004247">
    <property type="protein sequence ID" value="CAF3646888.1"/>
    <property type="molecule type" value="Genomic_DNA"/>
</dbReference>
<evidence type="ECO:0000313" key="2">
    <source>
        <dbReference type="EMBL" id="CAF3646888.1"/>
    </source>
</evidence>
<evidence type="ECO:0000313" key="3">
    <source>
        <dbReference type="Proteomes" id="UP000663872"/>
    </source>
</evidence>
<feature type="compositionally biased region" description="Polar residues" evidence="1">
    <location>
        <begin position="49"/>
        <end position="63"/>
    </location>
</feature>
<dbReference type="Gene3D" id="3.30.420.10">
    <property type="entry name" value="Ribonuclease H-like superfamily/Ribonuclease H"/>
    <property type="match status" value="1"/>
</dbReference>
<name>A0A818QUX0_9BILA</name>
<reference evidence="2" key="1">
    <citation type="submission" date="2021-02" db="EMBL/GenBank/DDBJ databases">
        <authorList>
            <person name="Nowell W R."/>
        </authorList>
    </citation>
    <scope>NUCLEOTIDE SEQUENCE</scope>
</reference>
<comment type="caution">
    <text evidence="2">The sequence shown here is derived from an EMBL/GenBank/DDBJ whole genome shotgun (WGS) entry which is preliminary data.</text>
</comment>
<dbReference type="Proteomes" id="UP000663872">
    <property type="component" value="Unassembled WGS sequence"/>
</dbReference>
<feature type="region of interest" description="Disordered" evidence="1">
    <location>
        <begin position="49"/>
        <end position="70"/>
    </location>
</feature>
<dbReference type="GO" id="GO:0003676">
    <property type="term" value="F:nucleic acid binding"/>
    <property type="evidence" value="ECO:0007669"/>
    <property type="project" value="InterPro"/>
</dbReference>
<proteinExistence type="predicted"/>
<accession>A0A818QUX0</accession>
<dbReference type="AlphaFoldDB" id="A0A818QUX0"/>